<dbReference type="Pfam" id="PF04230">
    <property type="entry name" value="PS_pyruv_trans"/>
    <property type="match status" value="1"/>
</dbReference>
<dbReference type="Proteomes" id="UP000231702">
    <property type="component" value="Unassembled WGS sequence"/>
</dbReference>
<evidence type="ECO:0000313" key="4">
    <source>
        <dbReference type="Proteomes" id="UP000231655"/>
    </source>
</evidence>
<dbReference type="GO" id="GO:0016740">
    <property type="term" value="F:transferase activity"/>
    <property type="evidence" value="ECO:0007669"/>
    <property type="project" value="UniProtKB-KW"/>
</dbReference>
<dbReference type="InterPro" id="IPR007345">
    <property type="entry name" value="Polysacch_pyruvyl_Trfase"/>
</dbReference>
<feature type="domain" description="Polysaccharide pyruvyl transferase" evidence="1">
    <location>
        <begin position="42"/>
        <end position="195"/>
    </location>
</feature>
<dbReference type="Proteomes" id="UP000231655">
    <property type="component" value="Unassembled WGS sequence"/>
</dbReference>
<evidence type="ECO:0000259" key="1">
    <source>
        <dbReference type="Pfam" id="PF04230"/>
    </source>
</evidence>
<keyword evidence="5" id="KW-1185">Reference proteome</keyword>
<name>A0A285IX77_9RHOB</name>
<organism evidence="3 4">
    <name type="scientific">Pseudooceanicola antarcticus</name>
    <dbReference type="NCBI Taxonomy" id="1247613"/>
    <lineage>
        <taxon>Bacteria</taxon>
        <taxon>Pseudomonadati</taxon>
        <taxon>Pseudomonadota</taxon>
        <taxon>Alphaproteobacteria</taxon>
        <taxon>Rhodobacterales</taxon>
        <taxon>Paracoccaceae</taxon>
        <taxon>Pseudooceanicola</taxon>
    </lineage>
</organism>
<accession>A0A285IX77</accession>
<dbReference type="RefSeq" id="WP_097146102.1">
    <property type="nucleotide sequence ID" value="NZ_OBEA01000004.1"/>
</dbReference>
<sequence>MNAPLKLYWWAAKPNFGDAISRAIVARVSGREVAWGKPGQVDVFAIGSIMHVVRRSNRAPRADGRKPVVWGTGMLKPVQTDFLENVDVALLRGPISESLLGVSVPGYGDPGLLMSEVMDAPARQDRIGLIPHYAQLQDPAFRALVAAHPVLELIDVRGEALEVCRQIAACAHVVSSSLHGLIVADSFGVPNTWLNPEGIHASPALKFLDYAAGVERALPRPVELGDLPGMLAQLPTGALPYAAGVARSKGDLLQSFPAALKSVEESLE</sequence>
<dbReference type="OrthoDB" id="9803627at2"/>
<keyword evidence="3" id="KW-0808">Transferase</keyword>
<dbReference type="AlphaFoldDB" id="A0A285IX77"/>
<evidence type="ECO:0000313" key="5">
    <source>
        <dbReference type="Proteomes" id="UP000231702"/>
    </source>
</evidence>
<dbReference type="EMBL" id="OBEA01000004">
    <property type="protein sequence ID" value="SNY52645.1"/>
    <property type="molecule type" value="Genomic_DNA"/>
</dbReference>
<evidence type="ECO:0000313" key="2">
    <source>
        <dbReference type="EMBL" id="PJE25842.1"/>
    </source>
</evidence>
<reference evidence="3 4" key="1">
    <citation type="submission" date="2017-09" db="EMBL/GenBank/DDBJ databases">
        <authorList>
            <person name="Ehlers B."/>
            <person name="Leendertz F.H."/>
        </authorList>
    </citation>
    <scope>NUCLEOTIDE SEQUENCE [LARGE SCALE GENOMIC DNA]</scope>
    <source>
        <strain evidence="3 4">CGMCC 1.12662</strain>
    </source>
</reference>
<dbReference type="EMBL" id="PGTD01000023">
    <property type="protein sequence ID" value="PJE25842.1"/>
    <property type="molecule type" value="Genomic_DNA"/>
</dbReference>
<evidence type="ECO:0000313" key="3">
    <source>
        <dbReference type="EMBL" id="SNY52645.1"/>
    </source>
</evidence>
<gene>
    <name evidence="2" type="ORF">CVM39_19260</name>
    <name evidence="3" type="ORF">SAMN06297129_2363</name>
</gene>
<reference evidence="2 5" key="2">
    <citation type="journal article" date="2018" name="Int. J. Syst. Evol. Microbiol.">
        <title>Pseudooceanicola lipolyticus sp. nov., a marine alphaproteobacterium, reclassification of Oceanicola flagellatus as Pseudooceanicola flagellatus comb. nov. and emended description of the genus Pseudooceanicola.</title>
        <authorList>
            <person name="Huang M.-M."/>
            <person name="Guo L.-L."/>
            <person name="Wu Y.-H."/>
            <person name="Lai Q.-L."/>
            <person name="Shao Z.-Z."/>
            <person name="Wang C.-S."/>
            <person name="Wu M."/>
            <person name="Xu X.-W."/>
        </authorList>
    </citation>
    <scope>NUCLEOTIDE SEQUENCE [LARGE SCALE GENOMIC DNA]</scope>
    <source>
        <strain evidence="2 5">Ar-45</strain>
    </source>
</reference>
<protein>
    <submittedName>
        <fullName evidence="2 3">Polysaccharide pyruvyl transferase</fullName>
    </submittedName>
</protein>
<proteinExistence type="predicted"/>